<dbReference type="GO" id="GO:0050897">
    <property type="term" value="F:cobalt ion binding"/>
    <property type="evidence" value="ECO:0007669"/>
    <property type="project" value="InterPro"/>
</dbReference>
<evidence type="ECO:0000256" key="3">
    <source>
        <dbReference type="SAM" id="MobiDB-lite"/>
    </source>
</evidence>
<comment type="similarity">
    <text evidence="1">Belongs to the HY2 family.</text>
</comment>
<evidence type="ECO:0000313" key="5">
    <source>
        <dbReference type="Proteomes" id="UP000664859"/>
    </source>
</evidence>
<dbReference type="EMBL" id="JAFCMP010000201">
    <property type="protein sequence ID" value="KAG5183598.1"/>
    <property type="molecule type" value="Genomic_DNA"/>
</dbReference>
<comment type="caution">
    <text evidence="4">The sequence shown here is derived from an EMBL/GenBank/DDBJ whole genome shotgun (WGS) entry which is preliminary data.</text>
</comment>
<keyword evidence="5" id="KW-1185">Reference proteome</keyword>
<reference evidence="4" key="1">
    <citation type="submission" date="2021-02" db="EMBL/GenBank/DDBJ databases">
        <title>First Annotated Genome of the Yellow-green Alga Tribonema minus.</title>
        <authorList>
            <person name="Mahan K.M."/>
        </authorList>
    </citation>
    <scope>NUCLEOTIDE SEQUENCE</scope>
    <source>
        <strain evidence="4">UTEX B ZZ1240</strain>
    </source>
</reference>
<dbReference type="Pfam" id="PF05996">
    <property type="entry name" value="Fe_bilin_red"/>
    <property type="match status" value="1"/>
</dbReference>
<dbReference type="OrthoDB" id="496703at2759"/>
<sequence length="393" mass="43228">MSGFAPCPAHAGGLRKPRGVAKLVTAVCVASALQTAAGFTGMRRASFGRSTAPVCATTQVHSARHACQVSSGVTRRRAPSRSAALTMVATEVRPAAVSAARQEQQQQDAASAEAFLPWIESCAGAEHPLLYMPFMDYSLEQLVSQLELQPTPMDEEMALQHSLHPAKPGRIASLLFNGPLIRKARLTYFDAGPAVQVFNMVVYPDPSIDAPILGVDLIAFGKKHLAGIDFQPLHADAGYADRYLSTLGDIKARYPDLSQTMSARFYDSARFFSPHMLFARFEDRDLVPSQLFPAFSEYLSEYVEMLSKAPRVSTPEFRDAVLERHTAYDQYNAERDPAHGLFVQYFGHEWSEKFMDDFLFELSTRPEEGYPKVEHGPPQAKPQQPAQAAAATA</sequence>
<dbReference type="Proteomes" id="UP000664859">
    <property type="component" value="Unassembled WGS sequence"/>
</dbReference>
<accession>A0A835YZG6</accession>
<feature type="region of interest" description="Disordered" evidence="3">
    <location>
        <begin position="368"/>
        <end position="393"/>
    </location>
</feature>
<proteinExistence type="inferred from homology"/>
<evidence type="ECO:0000313" key="4">
    <source>
        <dbReference type="EMBL" id="KAG5183598.1"/>
    </source>
</evidence>
<name>A0A835YZG6_9STRA</name>
<evidence type="ECO:0000256" key="2">
    <source>
        <dbReference type="ARBA" id="ARBA00023002"/>
    </source>
</evidence>
<keyword evidence="2" id="KW-0560">Oxidoreductase</keyword>
<evidence type="ECO:0000256" key="1">
    <source>
        <dbReference type="ARBA" id="ARBA00006908"/>
    </source>
</evidence>
<dbReference type="GO" id="GO:0010024">
    <property type="term" value="P:phytochromobilin biosynthetic process"/>
    <property type="evidence" value="ECO:0007669"/>
    <property type="project" value="InterPro"/>
</dbReference>
<dbReference type="Gene3D" id="3.40.1500.20">
    <property type="match status" value="1"/>
</dbReference>
<dbReference type="PANTHER" id="PTHR34557:SF1">
    <property type="entry name" value="PHYTOCHROMOBILIN:FERREDOXIN OXIDOREDUCTASE, CHLOROPLASTIC"/>
    <property type="match status" value="1"/>
</dbReference>
<dbReference type="AlphaFoldDB" id="A0A835YZG6"/>
<dbReference type="PANTHER" id="PTHR34557">
    <property type="entry name" value="PHYTOCHROMOBILIN:FERREDOXIN OXIDOREDUCTASE, CHLOROPLASTIC"/>
    <property type="match status" value="1"/>
</dbReference>
<dbReference type="InterPro" id="IPR009249">
    <property type="entry name" value="Ferredoxin-dep_bilin_Rdtase"/>
</dbReference>
<feature type="compositionally biased region" description="Low complexity" evidence="3">
    <location>
        <begin position="377"/>
        <end position="393"/>
    </location>
</feature>
<gene>
    <name evidence="4" type="ORF">JKP88DRAFT_185967</name>
</gene>
<protein>
    <submittedName>
        <fullName evidence="4">Ferredoxin-dependent bilin reductase-domain-containing protein</fullName>
    </submittedName>
</protein>
<organism evidence="4 5">
    <name type="scientific">Tribonema minus</name>
    <dbReference type="NCBI Taxonomy" id="303371"/>
    <lineage>
        <taxon>Eukaryota</taxon>
        <taxon>Sar</taxon>
        <taxon>Stramenopiles</taxon>
        <taxon>Ochrophyta</taxon>
        <taxon>PX clade</taxon>
        <taxon>Xanthophyceae</taxon>
        <taxon>Tribonematales</taxon>
        <taxon>Tribonemataceae</taxon>
        <taxon>Tribonema</taxon>
    </lineage>
</organism>
<dbReference type="GO" id="GO:0016636">
    <property type="term" value="F:oxidoreductase activity, acting on the CH-CH group of donors, iron-sulfur protein as acceptor"/>
    <property type="evidence" value="ECO:0007669"/>
    <property type="project" value="InterPro"/>
</dbReference>